<protein>
    <recommendedName>
        <fullName evidence="3">Glycosyl transferase family 2</fullName>
    </recommendedName>
</protein>
<dbReference type="Proteomes" id="UP000199309">
    <property type="component" value="Unassembled WGS sequence"/>
</dbReference>
<proteinExistence type="predicted"/>
<keyword evidence="2" id="KW-1185">Reference proteome</keyword>
<accession>A0A1G9RP29</accession>
<dbReference type="OrthoDB" id="39946at2"/>
<reference evidence="1 2" key="1">
    <citation type="submission" date="2016-10" db="EMBL/GenBank/DDBJ databases">
        <authorList>
            <person name="de Groot N.N."/>
        </authorList>
    </citation>
    <scope>NUCLEOTIDE SEQUENCE [LARGE SCALE GENOMIC DNA]</scope>
    <source>
        <strain evidence="1 2">DSM 16981</strain>
    </source>
</reference>
<name>A0A1G9RP29_9FIRM</name>
<evidence type="ECO:0000313" key="2">
    <source>
        <dbReference type="Proteomes" id="UP000199309"/>
    </source>
</evidence>
<gene>
    <name evidence="1" type="ORF">SAMN05660299_00524</name>
</gene>
<dbReference type="EMBL" id="FNHQ01000003">
    <property type="protein sequence ID" value="SDM24963.1"/>
    <property type="molecule type" value="Genomic_DNA"/>
</dbReference>
<sequence>MDRKKWNVAIGFATGRKNFYRILRSYVLNCFESGLLDNKDVGLNLFVAYDLEYRHTRKADFVSINPEISKLLDSVHFIGKQEMLAEKQNMLKRGILTKTEASVIFRRGYALQRNIILYKAIENHMDCLLFLDDDEYPVALTKSIETDLWGGQRVIQSHLKYIKEADITCGHHCGYISPIPYMEFSRSFPESIFKKFIQALSNDIINWDTICSVMKNGGVTYADKQILLRKEVKTIQESNGAKFISGSNLCINLQNPKRVFPFYNPPGARGEDTFLSTCLTERKVLQIPCYTFHDGFGAYRYMLAGVLPVRMKMIRADSSRVLKRFYAACVGWVRYKPLYIYITDRAHYYSRIDEMTENLEQTLPVICRYFKSDMFMMVLRELKKYDNTIGKQYTQFENNKLIWSRILETL</sequence>
<evidence type="ECO:0000313" key="1">
    <source>
        <dbReference type="EMBL" id="SDM24963.1"/>
    </source>
</evidence>
<dbReference type="STRING" id="349095.SAMN05660299_00524"/>
<evidence type="ECO:0008006" key="3">
    <source>
        <dbReference type="Google" id="ProtNLM"/>
    </source>
</evidence>
<organism evidence="1 2">
    <name type="scientific">Megasphaera paucivorans</name>
    <dbReference type="NCBI Taxonomy" id="349095"/>
    <lineage>
        <taxon>Bacteria</taxon>
        <taxon>Bacillati</taxon>
        <taxon>Bacillota</taxon>
        <taxon>Negativicutes</taxon>
        <taxon>Veillonellales</taxon>
        <taxon>Veillonellaceae</taxon>
        <taxon>Megasphaera</taxon>
    </lineage>
</organism>
<dbReference type="AlphaFoldDB" id="A0A1G9RP29"/>
<dbReference type="RefSeq" id="WP_091647909.1">
    <property type="nucleotide sequence ID" value="NZ_FNHQ01000003.1"/>
</dbReference>